<dbReference type="RefSeq" id="WP_074201393.1">
    <property type="nucleotide sequence ID" value="NZ_FSRE01000002.1"/>
</dbReference>
<keyword evidence="4" id="KW-0969">Cilium</keyword>
<dbReference type="GO" id="GO:0015031">
    <property type="term" value="P:protein transport"/>
    <property type="evidence" value="ECO:0007669"/>
    <property type="project" value="UniProtKB-KW"/>
</dbReference>
<dbReference type="GO" id="GO:0005829">
    <property type="term" value="C:cytosol"/>
    <property type="evidence" value="ECO:0007669"/>
    <property type="project" value="TreeGrafter"/>
</dbReference>
<feature type="region of interest" description="Disordered" evidence="3">
    <location>
        <begin position="1"/>
        <end position="20"/>
    </location>
</feature>
<evidence type="ECO:0000256" key="2">
    <source>
        <dbReference type="ARBA" id="ARBA00022927"/>
    </source>
</evidence>
<dbReference type="OrthoDB" id="8480773at2"/>
<accession>A0A1N6FM29</accession>
<evidence type="ECO:0000313" key="4">
    <source>
        <dbReference type="EMBL" id="SIN96315.1"/>
    </source>
</evidence>
<evidence type="ECO:0000256" key="3">
    <source>
        <dbReference type="SAM" id="MobiDB-lite"/>
    </source>
</evidence>
<proteinExistence type="predicted"/>
<keyword evidence="2" id="KW-0653">Protein transport</keyword>
<dbReference type="AlphaFoldDB" id="A0A1N6FM29"/>
<dbReference type="PANTHER" id="PTHR34982:SF1">
    <property type="entry name" value="FLAGELLAR ASSEMBLY PROTEIN FLIH"/>
    <property type="match status" value="1"/>
</dbReference>
<sequence length="255" mass="28267">MTLKKPQPQPTRPLRAPADAVKPVDQADWGLERFAQTEARLQAQLDAQLLEQMRAELKPRLDKELAQLKGKAREEGYRAGFEAGRKAGYEKGYAQGRAAAAEEAAVQQASWQRETEALLTALNQPLSDLDERLADTLAEVVTRSVATFLQSDPQLEQTWLRTTLQKVVHTLQQQRAGVEIYVPAGAQTRIAELLGPLADHCTLYEDPELPSDHYRVTQDASEVTLNLATALDGYLEALRSQLAHHVKDTVAHTAD</sequence>
<gene>
    <name evidence="4" type="ORF">SAMN05443662_1135</name>
</gene>
<dbReference type="InterPro" id="IPR051472">
    <property type="entry name" value="T3SS_Stator/FliH"/>
</dbReference>
<protein>
    <submittedName>
        <fullName evidence="4">Flagellar biosynthesis/type III secretory pathway protein FliH</fullName>
    </submittedName>
</protein>
<dbReference type="EMBL" id="FSRE01000002">
    <property type="protein sequence ID" value="SIN96315.1"/>
    <property type="molecule type" value="Genomic_DNA"/>
</dbReference>
<organism evidence="4 5">
    <name type="scientific">Sulfurivirga caldicuralii</name>
    <dbReference type="NCBI Taxonomy" id="364032"/>
    <lineage>
        <taxon>Bacteria</taxon>
        <taxon>Pseudomonadati</taxon>
        <taxon>Pseudomonadota</taxon>
        <taxon>Gammaproteobacteria</taxon>
        <taxon>Thiotrichales</taxon>
        <taxon>Piscirickettsiaceae</taxon>
        <taxon>Sulfurivirga</taxon>
    </lineage>
</organism>
<keyword evidence="4" id="KW-0282">Flagellum</keyword>
<dbReference type="Proteomes" id="UP000198461">
    <property type="component" value="Unassembled WGS sequence"/>
</dbReference>
<dbReference type="PANTHER" id="PTHR34982">
    <property type="entry name" value="YOP PROTEINS TRANSLOCATION PROTEIN L"/>
    <property type="match status" value="1"/>
</dbReference>
<reference evidence="4 5" key="1">
    <citation type="submission" date="2016-11" db="EMBL/GenBank/DDBJ databases">
        <authorList>
            <person name="Jaros S."/>
            <person name="Januszkiewicz K."/>
            <person name="Wedrychowicz H."/>
        </authorList>
    </citation>
    <scope>NUCLEOTIDE SEQUENCE [LARGE SCALE GENOMIC DNA]</scope>
    <source>
        <strain evidence="4 5">DSM 17737</strain>
    </source>
</reference>
<name>A0A1N6FM29_9GAMM</name>
<evidence type="ECO:0000313" key="5">
    <source>
        <dbReference type="Proteomes" id="UP000198461"/>
    </source>
</evidence>
<keyword evidence="4" id="KW-0966">Cell projection</keyword>
<evidence type="ECO:0000256" key="1">
    <source>
        <dbReference type="ARBA" id="ARBA00022448"/>
    </source>
</evidence>
<keyword evidence="1" id="KW-0813">Transport</keyword>
<dbReference type="GO" id="GO:0044781">
    <property type="term" value="P:bacterial-type flagellum organization"/>
    <property type="evidence" value="ECO:0007669"/>
    <property type="project" value="UniProtKB-KW"/>
</dbReference>
<keyword evidence="5" id="KW-1185">Reference proteome</keyword>
<dbReference type="STRING" id="364032.SAMN05443662_1135"/>